<reference evidence="1 2" key="1">
    <citation type="journal article" date="2024" name="G3 (Bethesda)">
        <title>Genome assembly of Hibiscus sabdariffa L. provides insights into metabolisms of medicinal natural products.</title>
        <authorList>
            <person name="Kim T."/>
        </authorList>
    </citation>
    <scope>NUCLEOTIDE SEQUENCE [LARGE SCALE GENOMIC DNA]</scope>
    <source>
        <strain evidence="1">TK-2024</strain>
        <tissue evidence="1">Old leaves</tissue>
    </source>
</reference>
<gene>
    <name evidence="1" type="ORF">V6N12_031777</name>
</gene>
<comment type="caution">
    <text evidence="1">The sequence shown here is derived from an EMBL/GenBank/DDBJ whole genome shotgun (WGS) entry which is preliminary data.</text>
</comment>
<organism evidence="1 2">
    <name type="scientific">Hibiscus sabdariffa</name>
    <name type="common">roselle</name>
    <dbReference type="NCBI Taxonomy" id="183260"/>
    <lineage>
        <taxon>Eukaryota</taxon>
        <taxon>Viridiplantae</taxon>
        <taxon>Streptophyta</taxon>
        <taxon>Embryophyta</taxon>
        <taxon>Tracheophyta</taxon>
        <taxon>Spermatophyta</taxon>
        <taxon>Magnoliopsida</taxon>
        <taxon>eudicotyledons</taxon>
        <taxon>Gunneridae</taxon>
        <taxon>Pentapetalae</taxon>
        <taxon>rosids</taxon>
        <taxon>malvids</taxon>
        <taxon>Malvales</taxon>
        <taxon>Malvaceae</taxon>
        <taxon>Malvoideae</taxon>
        <taxon>Hibiscus</taxon>
    </lineage>
</organism>
<protein>
    <submittedName>
        <fullName evidence="1">Uncharacterized protein</fullName>
    </submittedName>
</protein>
<keyword evidence="2" id="KW-1185">Reference proteome</keyword>
<dbReference type="EMBL" id="JBBPBM010000488">
    <property type="protein sequence ID" value="KAK8494910.1"/>
    <property type="molecule type" value="Genomic_DNA"/>
</dbReference>
<name>A0ABR2AMW7_9ROSI</name>
<accession>A0ABR2AMW7</accession>
<proteinExistence type="predicted"/>
<dbReference type="Proteomes" id="UP001472677">
    <property type="component" value="Unassembled WGS sequence"/>
</dbReference>
<evidence type="ECO:0000313" key="1">
    <source>
        <dbReference type="EMBL" id="KAK8494910.1"/>
    </source>
</evidence>
<evidence type="ECO:0000313" key="2">
    <source>
        <dbReference type="Proteomes" id="UP001472677"/>
    </source>
</evidence>
<sequence>MVASRDKVVPIFTSLNKENHVVVQIDKLGSESSISDKAGRNSSKVLLLVPKVGPEGFCVVKGVIVRPADREDTLKDNSNAPIQWCVNETFDNQISDAMHD</sequence>